<evidence type="ECO:0008006" key="4">
    <source>
        <dbReference type="Google" id="ProtNLM"/>
    </source>
</evidence>
<comment type="caution">
    <text evidence="2">The sequence shown here is derived from an EMBL/GenBank/DDBJ whole genome shotgun (WGS) entry which is preliminary data.</text>
</comment>
<keyword evidence="1" id="KW-0732">Signal</keyword>
<protein>
    <recommendedName>
        <fullName evidence="4">Secreted protein</fullName>
    </recommendedName>
</protein>
<dbReference type="Proteomes" id="UP000886520">
    <property type="component" value="Chromosome 13"/>
</dbReference>
<name>A0A9D4UPW2_ADICA</name>
<proteinExistence type="predicted"/>
<dbReference type="AlphaFoldDB" id="A0A9D4UPW2"/>
<organism evidence="2 3">
    <name type="scientific">Adiantum capillus-veneris</name>
    <name type="common">Maidenhair fern</name>
    <dbReference type="NCBI Taxonomy" id="13818"/>
    <lineage>
        <taxon>Eukaryota</taxon>
        <taxon>Viridiplantae</taxon>
        <taxon>Streptophyta</taxon>
        <taxon>Embryophyta</taxon>
        <taxon>Tracheophyta</taxon>
        <taxon>Polypodiopsida</taxon>
        <taxon>Polypodiidae</taxon>
        <taxon>Polypodiales</taxon>
        <taxon>Pteridineae</taxon>
        <taxon>Pteridaceae</taxon>
        <taxon>Vittarioideae</taxon>
        <taxon>Adiantum</taxon>
    </lineage>
</organism>
<sequence>MAIPMYVHVLWNAKVCSLWLLMLTEGATFSSKYSQSKPVLQGFIKKNLCFVQMIQVHKNKLHCNSHLCVFFECIHLSLVVIDDRTSNVQLIKHKICCDDL</sequence>
<keyword evidence="3" id="KW-1185">Reference proteome</keyword>
<evidence type="ECO:0000313" key="3">
    <source>
        <dbReference type="Proteomes" id="UP000886520"/>
    </source>
</evidence>
<feature type="chain" id="PRO_5038417617" description="Secreted protein" evidence="1">
    <location>
        <begin position="27"/>
        <end position="100"/>
    </location>
</feature>
<accession>A0A9D4UPW2</accession>
<dbReference type="EMBL" id="JABFUD020000013">
    <property type="protein sequence ID" value="KAI5071899.1"/>
    <property type="molecule type" value="Genomic_DNA"/>
</dbReference>
<feature type="signal peptide" evidence="1">
    <location>
        <begin position="1"/>
        <end position="26"/>
    </location>
</feature>
<gene>
    <name evidence="2" type="ORF">GOP47_0014150</name>
</gene>
<evidence type="ECO:0000313" key="2">
    <source>
        <dbReference type="EMBL" id="KAI5071899.1"/>
    </source>
</evidence>
<reference evidence="2" key="1">
    <citation type="submission" date="2021-01" db="EMBL/GenBank/DDBJ databases">
        <title>Adiantum capillus-veneris genome.</title>
        <authorList>
            <person name="Fang Y."/>
            <person name="Liao Q."/>
        </authorList>
    </citation>
    <scope>NUCLEOTIDE SEQUENCE</scope>
    <source>
        <strain evidence="2">H3</strain>
        <tissue evidence="2">Leaf</tissue>
    </source>
</reference>
<evidence type="ECO:0000256" key="1">
    <source>
        <dbReference type="SAM" id="SignalP"/>
    </source>
</evidence>